<accession>A0AAV3R1A9</accession>
<comment type="caution">
    <text evidence="2">The sequence shown here is derived from an EMBL/GenBank/DDBJ whole genome shotgun (WGS) entry which is preliminary data.</text>
</comment>
<evidence type="ECO:0000313" key="2">
    <source>
        <dbReference type="EMBL" id="GAA0169346.1"/>
    </source>
</evidence>
<evidence type="ECO:0000256" key="1">
    <source>
        <dbReference type="SAM" id="MobiDB-lite"/>
    </source>
</evidence>
<dbReference type="EMBL" id="BAABME010006810">
    <property type="protein sequence ID" value="GAA0169346.1"/>
    <property type="molecule type" value="Genomic_DNA"/>
</dbReference>
<dbReference type="GO" id="GO:0003676">
    <property type="term" value="F:nucleic acid binding"/>
    <property type="evidence" value="ECO:0007669"/>
    <property type="project" value="InterPro"/>
</dbReference>
<proteinExistence type="predicted"/>
<dbReference type="PANTHER" id="PTHR31286:SF180">
    <property type="entry name" value="OS10G0362600 PROTEIN"/>
    <property type="match status" value="1"/>
</dbReference>
<organism evidence="2 3">
    <name type="scientific">Lithospermum erythrorhizon</name>
    <name type="common">Purple gromwell</name>
    <name type="synonym">Lithospermum officinale var. erythrorhizon</name>
    <dbReference type="NCBI Taxonomy" id="34254"/>
    <lineage>
        <taxon>Eukaryota</taxon>
        <taxon>Viridiplantae</taxon>
        <taxon>Streptophyta</taxon>
        <taxon>Embryophyta</taxon>
        <taxon>Tracheophyta</taxon>
        <taxon>Spermatophyta</taxon>
        <taxon>Magnoliopsida</taxon>
        <taxon>eudicotyledons</taxon>
        <taxon>Gunneridae</taxon>
        <taxon>Pentapetalae</taxon>
        <taxon>asterids</taxon>
        <taxon>lamiids</taxon>
        <taxon>Boraginales</taxon>
        <taxon>Boraginaceae</taxon>
        <taxon>Boraginoideae</taxon>
        <taxon>Lithospermeae</taxon>
        <taxon>Lithospermum</taxon>
    </lineage>
</organism>
<dbReference type="AlphaFoldDB" id="A0AAV3R1A9"/>
<evidence type="ECO:0000313" key="3">
    <source>
        <dbReference type="Proteomes" id="UP001454036"/>
    </source>
</evidence>
<dbReference type="InterPro" id="IPR036875">
    <property type="entry name" value="Znf_CCHC_sf"/>
</dbReference>
<sequence length="216" mass="22408">MNYARCLINVDVRKPPVLEFGVKMSGGRRYIQKVSYEHYPDYCCDCKEFGHNVFKCPKKPNVDGAPVNPPKVPRPKANAKAKGVGSSKAPLPKENANAPIGNSPLPGAVGCVAKASVPFPKGKGPVSILKGAGKANAHIAPVSLVSPNSFEALNGAGEISGTKDLVDVKIVMDVGALGSSTCVEGAHGTDKGTWQHVVRKGNSKGRGGAVSTLVSP</sequence>
<protein>
    <submittedName>
        <fullName evidence="2">Uncharacterized protein</fullName>
    </submittedName>
</protein>
<keyword evidence="3" id="KW-1185">Reference proteome</keyword>
<reference evidence="2 3" key="1">
    <citation type="submission" date="2024-01" db="EMBL/GenBank/DDBJ databases">
        <title>The complete chloroplast genome sequence of Lithospermum erythrorhizon: insights into the phylogenetic relationship among Boraginaceae species and the maternal lineages of purple gromwells.</title>
        <authorList>
            <person name="Okada T."/>
            <person name="Watanabe K."/>
        </authorList>
    </citation>
    <scope>NUCLEOTIDE SEQUENCE [LARGE SCALE GENOMIC DNA]</scope>
</reference>
<dbReference type="PANTHER" id="PTHR31286">
    <property type="entry name" value="GLYCINE-RICH CELL WALL STRUCTURAL PROTEIN 1.8-LIKE"/>
    <property type="match status" value="1"/>
</dbReference>
<name>A0AAV3R1A9_LITER</name>
<feature type="region of interest" description="Disordered" evidence="1">
    <location>
        <begin position="60"/>
        <end position="92"/>
    </location>
</feature>
<dbReference type="InterPro" id="IPR040256">
    <property type="entry name" value="At4g02000-like"/>
</dbReference>
<gene>
    <name evidence="2" type="ORF">LIER_23858</name>
</gene>
<dbReference type="SUPFAM" id="SSF57756">
    <property type="entry name" value="Retrovirus zinc finger-like domains"/>
    <property type="match status" value="1"/>
</dbReference>
<dbReference type="Proteomes" id="UP001454036">
    <property type="component" value="Unassembled WGS sequence"/>
</dbReference>
<dbReference type="GO" id="GO:0008270">
    <property type="term" value="F:zinc ion binding"/>
    <property type="evidence" value="ECO:0007669"/>
    <property type="project" value="InterPro"/>
</dbReference>